<keyword evidence="1" id="KW-0472">Membrane</keyword>
<dbReference type="EMBL" id="MIQE01000001">
    <property type="protein sequence ID" value="OFA13284.1"/>
    <property type="molecule type" value="Genomic_DNA"/>
</dbReference>
<keyword evidence="1" id="KW-1133">Transmembrane helix</keyword>
<proteinExistence type="predicted"/>
<reference evidence="2 3" key="1">
    <citation type="submission" date="2016-09" db="EMBL/GenBank/DDBJ databases">
        <title>Genome Sequence of Lactobacillus sunkii Strain CG01.</title>
        <authorList>
            <person name="Poehlein A."/>
            <person name="Gabris C."/>
            <person name="Bengelsdorf F.R."/>
            <person name="Duerre P."/>
            <person name="Daniel R."/>
        </authorList>
    </citation>
    <scope>NUCLEOTIDE SEQUENCE [LARGE SCALE GENOMIC DNA]</scope>
    <source>
        <strain evidence="2 3">CG_D</strain>
    </source>
</reference>
<evidence type="ECO:0000313" key="3">
    <source>
        <dbReference type="Proteomes" id="UP000177010"/>
    </source>
</evidence>
<keyword evidence="1" id="KW-0812">Transmembrane</keyword>
<organism evidence="2 3">
    <name type="scientific">Lentilactobacillus sunkii</name>
    <dbReference type="NCBI Taxonomy" id="481719"/>
    <lineage>
        <taxon>Bacteria</taxon>
        <taxon>Bacillati</taxon>
        <taxon>Bacillota</taxon>
        <taxon>Bacilli</taxon>
        <taxon>Lactobacillales</taxon>
        <taxon>Lactobacillaceae</taxon>
        <taxon>Lentilactobacillus</taxon>
    </lineage>
</organism>
<protein>
    <recommendedName>
        <fullName evidence="4">Major facilitator superfamily (MFS) profile domain-containing protein</fullName>
    </recommendedName>
</protein>
<evidence type="ECO:0000256" key="1">
    <source>
        <dbReference type="SAM" id="Phobius"/>
    </source>
</evidence>
<dbReference type="Proteomes" id="UP000177010">
    <property type="component" value="Unassembled WGS sequence"/>
</dbReference>
<name>A0A1E7XJI4_9LACO</name>
<dbReference type="RefSeq" id="WP_008214368.1">
    <property type="nucleotide sequence ID" value="NZ_JAZHVW010000002.1"/>
</dbReference>
<dbReference type="STRING" id="481719.LASUN_00170"/>
<dbReference type="GeneID" id="301049025"/>
<comment type="caution">
    <text evidence="2">The sequence shown here is derived from an EMBL/GenBank/DDBJ whole genome shotgun (WGS) entry which is preliminary data.</text>
</comment>
<evidence type="ECO:0000313" key="2">
    <source>
        <dbReference type="EMBL" id="OFA13284.1"/>
    </source>
</evidence>
<accession>A0A1E7XJI4</accession>
<evidence type="ECO:0008006" key="4">
    <source>
        <dbReference type="Google" id="ProtNLM"/>
    </source>
</evidence>
<dbReference type="AlphaFoldDB" id="A0A1E7XJI4"/>
<feature type="transmembrane region" description="Helical" evidence="1">
    <location>
        <begin position="35"/>
        <end position="53"/>
    </location>
</feature>
<gene>
    <name evidence="2" type="ORF">LASUN_00170</name>
</gene>
<sequence>MNLKQLWTGLITNLSFILFLFGLIAFVVAASLINFIVGWVVAGIALIVLAYVIS</sequence>
<feature type="transmembrane region" description="Helical" evidence="1">
    <location>
        <begin position="6"/>
        <end position="28"/>
    </location>
</feature>